<gene>
    <name evidence="7" type="ORF">PV08_09542</name>
</gene>
<dbReference type="Pfam" id="PF04112">
    <property type="entry name" value="Mak10"/>
    <property type="match status" value="1"/>
</dbReference>
<dbReference type="EMBL" id="KN847498">
    <property type="protein sequence ID" value="KIW12266.1"/>
    <property type="molecule type" value="Genomic_DNA"/>
</dbReference>
<keyword evidence="8" id="KW-1185">Reference proteome</keyword>
<evidence type="ECO:0000256" key="2">
    <source>
        <dbReference type="ARBA" id="ARBA00006289"/>
    </source>
</evidence>
<dbReference type="HOGENOM" id="CLU_011757_0_0_1"/>
<dbReference type="InterPro" id="IPR007244">
    <property type="entry name" value="Naa35_N"/>
</dbReference>
<organism evidence="7 8">
    <name type="scientific">Exophiala spinifera</name>
    <dbReference type="NCBI Taxonomy" id="91928"/>
    <lineage>
        <taxon>Eukaryota</taxon>
        <taxon>Fungi</taxon>
        <taxon>Dikarya</taxon>
        <taxon>Ascomycota</taxon>
        <taxon>Pezizomycotina</taxon>
        <taxon>Eurotiomycetes</taxon>
        <taxon>Chaetothyriomycetidae</taxon>
        <taxon>Chaetothyriales</taxon>
        <taxon>Herpotrichiellaceae</taxon>
        <taxon>Exophiala</taxon>
    </lineage>
</organism>
<dbReference type="GO" id="GO:0031417">
    <property type="term" value="C:NatC complex"/>
    <property type="evidence" value="ECO:0007669"/>
    <property type="project" value="InterPro"/>
</dbReference>
<proteinExistence type="inferred from homology"/>
<feature type="domain" description="NAA35-like TPR repeats" evidence="6">
    <location>
        <begin position="329"/>
        <end position="625"/>
    </location>
</feature>
<dbReference type="RefSeq" id="XP_016232482.1">
    <property type="nucleotide sequence ID" value="XM_016383859.1"/>
</dbReference>
<dbReference type="OrthoDB" id="269405at2759"/>
<evidence type="ECO:0000313" key="8">
    <source>
        <dbReference type="Proteomes" id="UP000053328"/>
    </source>
</evidence>
<comment type="subcellular location">
    <subcellularLocation>
        <location evidence="1">Cytoplasm</location>
    </subcellularLocation>
</comment>
<reference evidence="7 8" key="1">
    <citation type="submission" date="2015-01" db="EMBL/GenBank/DDBJ databases">
        <title>The Genome Sequence of Exophiala spinifera CBS89968.</title>
        <authorList>
            <consortium name="The Broad Institute Genomics Platform"/>
            <person name="Cuomo C."/>
            <person name="de Hoog S."/>
            <person name="Gorbushina A."/>
            <person name="Stielow B."/>
            <person name="Teixiera M."/>
            <person name="Abouelleil A."/>
            <person name="Chapman S.B."/>
            <person name="Priest M."/>
            <person name="Young S.K."/>
            <person name="Wortman J."/>
            <person name="Nusbaum C."/>
            <person name="Birren B."/>
        </authorList>
    </citation>
    <scope>NUCLEOTIDE SEQUENCE [LARGE SCALE GENOMIC DNA]</scope>
    <source>
        <strain evidence="7 8">CBS 89968</strain>
    </source>
</reference>
<dbReference type="InterPro" id="IPR057983">
    <property type="entry name" value="NAA35-like_N"/>
</dbReference>
<keyword evidence="3" id="KW-0963">Cytoplasm</keyword>
<dbReference type="PANTHER" id="PTHR21373">
    <property type="entry name" value="GLUCOSE REPRESSIBLE PROTEIN MAK10"/>
    <property type="match status" value="1"/>
</dbReference>
<dbReference type="Pfam" id="PF25789">
    <property type="entry name" value="TPR_NAA35"/>
    <property type="match status" value="1"/>
</dbReference>
<evidence type="ECO:0000256" key="3">
    <source>
        <dbReference type="ARBA" id="ARBA00022490"/>
    </source>
</evidence>
<dbReference type="AlphaFoldDB" id="A0A0D1YBF7"/>
<name>A0A0D1YBF7_9EURO</name>
<dbReference type="GeneID" id="27336625"/>
<feature type="region of interest" description="Disordered" evidence="4">
    <location>
        <begin position="669"/>
        <end position="701"/>
    </location>
</feature>
<evidence type="ECO:0008006" key="9">
    <source>
        <dbReference type="Google" id="ProtNLM"/>
    </source>
</evidence>
<evidence type="ECO:0000259" key="5">
    <source>
        <dbReference type="Pfam" id="PF04112"/>
    </source>
</evidence>
<evidence type="ECO:0000259" key="6">
    <source>
        <dbReference type="Pfam" id="PF25789"/>
    </source>
</evidence>
<protein>
    <recommendedName>
        <fullName evidence="9">Amino-acid N-acetyltransferase subunit Mak10</fullName>
    </recommendedName>
</protein>
<accession>A0A0D1YBF7</accession>
<evidence type="ECO:0000313" key="7">
    <source>
        <dbReference type="EMBL" id="KIW12266.1"/>
    </source>
</evidence>
<comment type="similarity">
    <text evidence="2">Belongs to the MAK10 family.</text>
</comment>
<sequence length="771" mass="88551">MVQPQIVHPNVQVNDITRQFRQAVSTLRPGGLVKDEHFTLFEAVSALEIGDPKMDSGSVAFDPDSEAEYDFSTTHSPEEIIWLMDELFCREVAWHKGHPLSQTLFTSLHIERLLWPEPKRLTDARFFPEGSSAAPSSSLLENVLRPFCLGMIKACDLVLEMVMNSHYYEEEDFATQIFNTPLLHIFQTDEILSELQGAELFLKQSDLDGDMRKALLVRIRARSSFLGLFQESSTSERPTASHINRCISLLNEIEATTDLGRPVTAEAFTPKTQRKLASSVPPRPMVAIARAISFPFFRQLVSDISAAFHLLDISFSADLLVAYHHFMTQENQPAVYVRSLVQAFLYLDNSVLGHSTSKEFVLQDMRTLVFPVHPLTCSTPSEIFTDEQFDTKTQFDMFVERTAESYLNLFRAFCLNRPRVRRTMCHAVLEWDQIQLEAEDLDGLIQTTFDEQAIPYAESGDDQPTFSFSLSSWVYHYKLIQLRTIVQMGFELSIYAPHEFKLMYWYLSFLCTTHMSHLERISHFVSSSLSTTARPSQHRQRQQQQQQHNRQRQQETIQKTLRHLYRLFTWLKATDSLAKSLHRVFVILDRQKLLAKPAFPYSSDTLRYEVRMRPFRHLSIPQPITDDVARQASSLDGLSDEEILEQAAAMNQISRRAWEEVLKNSWHLDPLRPSQQRDRDKGTDTGMDVKSPPAPQPQQEAQVVEHEWTRDVKNSMKSCIGTGIALSALTKALKDGRGTIDPAKIKLELPVMGDRERWHFAWVVPRIRAVT</sequence>
<dbReference type="VEuPathDB" id="FungiDB:PV08_09542"/>
<feature type="region of interest" description="Disordered" evidence="4">
    <location>
        <begin position="532"/>
        <end position="555"/>
    </location>
</feature>
<dbReference type="InterPro" id="IPR057982">
    <property type="entry name" value="TPR_NAA35"/>
</dbReference>
<evidence type="ECO:0000256" key="4">
    <source>
        <dbReference type="SAM" id="MobiDB-lite"/>
    </source>
</evidence>
<dbReference type="PANTHER" id="PTHR21373:SF0">
    <property type="entry name" value="N-ALPHA-ACETYLTRANSFERASE 35, NATC AUXILIARY SUBUNIT"/>
    <property type="match status" value="1"/>
</dbReference>
<feature type="domain" description="NAA35-like N-terminal" evidence="5">
    <location>
        <begin position="30"/>
        <end position="192"/>
    </location>
</feature>
<dbReference type="STRING" id="91928.A0A0D1YBF7"/>
<dbReference type="Proteomes" id="UP000053328">
    <property type="component" value="Unassembled WGS sequence"/>
</dbReference>
<evidence type="ECO:0000256" key="1">
    <source>
        <dbReference type="ARBA" id="ARBA00004496"/>
    </source>
</evidence>